<dbReference type="InterPro" id="IPR003594">
    <property type="entry name" value="HATPase_dom"/>
</dbReference>
<protein>
    <recommendedName>
        <fullName evidence="2">histidine kinase</fullName>
        <ecNumber evidence="2">2.7.13.3</ecNumber>
    </recommendedName>
</protein>
<evidence type="ECO:0000259" key="7">
    <source>
        <dbReference type="PROSITE" id="PS50112"/>
    </source>
</evidence>
<dbReference type="Gene3D" id="3.30.450.20">
    <property type="entry name" value="PAS domain"/>
    <property type="match status" value="6"/>
</dbReference>
<dbReference type="PANTHER" id="PTHR43304">
    <property type="entry name" value="PHYTOCHROME-LIKE PROTEIN CPH1"/>
    <property type="match status" value="1"/>
</dbReference>
<dbReference type="Pfam" id="PF08447">
    <property type="entry name" value="PAS_3"/>
    <property type="match status" value="3"/>
</dbReference>
<gene>
    <name evidence="9" type="ORF">GCM10023092_05900</name>
</gene>
<dbReference type="InterPro" id="IPR005467">
    <property type="entry name" value="His_kinase_dom"/>
</dbReference>
<dbReference type="Proteomes" id="UP001501410">
    <property type="component" value="Unassembled WGS sequence"/>
</dbReference>
<evidence type="ECO:0000313" key="10">
    <source>
        <dbReference type="Proteomes" id="UP001501410"/>
    </source>
</evidence>
<dbReference type="InterPro" id="IPR001610">
    <property type="entry name" value="PAC"/>
</dbReference>
<keyword evidence="10" id="KW-1185">Reference proteome</keyword>
<dbReference type="SMART" id="SM00091">
    <property type="entry name" value="PAS"/>
    <property type="match status" value="6"/>
</dbReference>
<dbReference type="PANTHER" id="PTHR43304:SF1">
    <property type="entry name" value="PAC DOMAIN-CONTAINING PROTEIN"/>
    <property type="match status" value="1"/>
</dbReference>
<dbReference type="SUPFAM" id="SSF55874">
    <property type="entry name" value="ATPase domain of HSP90 chaperone/DNA topoisomerase II/histidine kinase"/>
    <property type="match status" value="1"/>
</dbReference>
<sequence length="1187" mass="136793">MHISSSATRNNHRRYLLAGVTGAYAHTILDQSGEDDIDPDSLLPFLHLCTTPSFLLLGAQRRLFFNDSFQSLTQADISFIGCPLAQLGLTEILTAAEKLSPAAPQKNCLWQWRHQLLYCNLQWMGHTDTSRPAVFGSVVTADGQSENSGGSSPEFMRMVEQAPVGIAVFRGPLLIAELANEQYLALIKRKKEEFVDKPLFESLPEVRTSIEGILDNLLQTGEPFKASDFHVPLMRNGQIQSAYFNFIYQPVSNSRQEIDGFMVVVTEVTDSFLARHQLKESEARFKKMVMDSPIPMTIFRGPEHIVEMANRKMFENIWRREESEVLGKRIDDAFPELRNQKYMELLDQVYQQGIVHTEKESVAFVEGSNGMQRFYLDFEYAALKDHEDNVYGIMVTVNDVTDKVKAREAILESEQHFRSVADTAPVMIWISEPSGRFEYFNTAALDFLGNKTGSVSFEHWLSFIHPDERAVYEDAYKKALANRHSFSIEMRLRDYQNTYRWISSRSVARVDKHGDFLGFIHAGTDIHERVSFNLALHEEEARRKVMLEASELGTWELDLLTNTITSSPRFFSIFQLEETRSYTHRELTDCIHPEDAEIRKEAFKRAFEKGRLEYNSRIITPSGNIRWIEVKGVLVNNEKQEPAKLIGTVRDITDARNYEHILKESERKFRMLADAIPQFVWTTDAEGIFNYFNKATIEETGLSEAELIRRSFLHLQTHPEDREVHLQKWQRSLESGMEFVSEHRFLNKAGQYRWMLSRAIPQRDSDKNIYLWVGTSSDIQEHKMFEQELKHQVQERTNELHTLNMALQKSEARYHLMVNEVQEYAIIYMNKDGIIENWNKGAEKIKGYTAEEIIGKNFSLFYTDQDRARQLPQQLLAQAAESGKAKHEGVRVKKDGSLFWADVLITAIRDQDRNIIGFSKVTHDLTKRKEADDQIRIQAELLLQKNEELEKMNTELQSFAYVSSHDLQEPLRKIQIFAGRIIEKELNNLSDKGRSYFERMQLSAARMQKLIQDLLIYSRANNNEQAFTDCDLNLILQDVLKEFQETITEKNIRFSSDPMGTLHAIPFQIYQLLHNLTGNAIKFMRNGADGRIHISYREVEAIEVSSVPLKADKKYAHIAVEDNGIGFNQEFSERIFEVFQRLHEKEEFSGTGIGLAIVKKIVDNHGGVIRATGAMQKGARFDIYLPV</sequence>
<keyword evidence="3" id="KW-0597">Phosphoprotein</keyword>
<feature type="domain" description="PAC" evidence="8">
    <location>
        <begin position="486"/>
        <end position="538"/>
    </location>
</feature>
<dbReference type="Gene3D" id="2.10.70.100">
    <property type="match status" value="1"/>
</dbReference>
<dbReference type="Pfam" id="PF08448">
    <property type="entry name" value="PAS_4"/>
    <property type="match status" value="2"/>
</dbReference>
<dbReference type="InterPro" id="IPR052162">
    <property type="entry name" value="Sensor_kinase/Photoreceptor"/>
</dbReference>
<feature type="domain" description="PAC" evidence="8">
    <location>
        <begin position="612"/>
        <end position="664"/>
    </location>
</feature>
<dbReference type="InterPro" id="IPR035965">
    <property type="entry name" value="PAS-like_dom_sf"/>
</dbReference>
<dbReference type="InterPro" id="IPR000014">
    <property type="entry name" value="PAS"/>
</dbReference>
<keyword evidence="5" id="KW-0418">Kinase</keyword>
<feature type="domain" description="PAC" evidence="8">
    <location>
        <begin position="885"/>
        <end position="937"/>
    </location>
</feature>
<dbReference type="InterPro" id="IPR036097">
    <property type="entry name" value="HisK_dim/P_sf"/>
</dbReference>
<dbReference type="SMART" id="SM00388">
    <property type="entry name" value="HisKA"/>
    <property type="match status" value="1"/>
</dbReference>
<feature type="domain" description="PAC" evidence="8">
    <location>
        <begin position="739"/>
        <end position="791"/>
    </location>
</feature>
<dbReference type="SMART" id="SM00387">
    <property type="entry name" value="HATPase_c"/>
    <property type="match status" value="1"/>
</dbReference>
<evidence type="ECO:0000259" key="6">
    <source>
        <dbReference type="PROSITE" id="PS50109"/>
    </source>
</evidence>
<feature type="domain" description="PAC" evidence="8">
    <location>
        <begin position="358"/>
        <end position="412"/>
    </location>
</feature>
<evidence type="ECO:0000259" key="8">
    <source>
        <dbReference type="PROSITE" id="PS50113"/>
    </source>
</evidence>
<dbReference type="PRINTS" id="PR00344">
    <property type="entry name" value="BCTRLSENSOR"/>
</dbReference>
<dbReference type="InterPro" id="IPR013655">
    <property type="entry name" value="PAS_fold_3"/>
</dbReference>
<dbReference type="Pfam" id="PF00512">
    <property type="entry name" value="HisKA"/>
    <property type="match status" value="1"/>
</dbReference>
<evidence type="ECO:0000256" key="5">
    <source>
        <dbReference type="ARBA" id="ARBA00022777"/>
    </source>
</evidence>
<dbReference type="Gene3D" id="3.30.565.10">
    <property type="entry name" value="Histidine kinase-like ATPase, C-terminal domain"/>
    <property type="match status" value="1"/>
</dbReference>
<dbReference type="PROSITE" id="PS50113">
    <property type="entry name" value="PAC"/>
    <property type="match status" value="5"/>
</dbReference>
<dbReference type="InterPro" id="IPR003661">
    <property type="entry name" value="HisK_dim/P_dom"/>
</dbReference>
<dbReference type="PROSITE" id="PS50109">
    <property type="entry name" value="HIS_KIN"/>
    <property type="match status" value="1"/>
</dbReference>
<feature type="domain" description="Histidine kinase" evidence="6">
    <location>
        <begin position="962"/>
        <end position="1187"/>
    </location>
</feature>
<feature type="domain" description="PAS" evidence="7">
    <location>
        <begin position="810"/>
        <end position="883"/>
    </location>
</feature>
<proteinExistence type="predicted"/>
<dbReference type="EC" id="2.7.13.3" evidence="2"/>
<feature type="domain" description="PAS" evidence="7">
    <location>
        <begin position="665"/>
        <end position="736"/>
    </location>
</feature>
<dbReference type="CDD" id="cd00082">
    <property type="entry name" value="HisKA"/>
    <property type="match status" value="1"/>
</dbReference>
<accession>A0ABP8MK58</accession>
<dbReference type="PROSITE" id="PS50112">
    <property type="entry name" value="PAS"/>
    <property type="match status" value="3"/>
</dbReference>
<dbReference type="SUPFAM" id="SSF47384">
    <property type="entry name" value="Homodimeric domain of signal transducing histidine kinase"/>
    <property type="match status" value="1"/>
</dbReference>
<keyword evidence="4" id="KW-0808">Transferase</keyword>
<dbReference type="NCBIfam" id="TIGR00229">
    <property type="entry name" value="sensory_box"/>
    <property type="match status" value="5"/>
</dbReference>
<dbReference type="Pfam" id="PF13426">
    <property type="entry name" value="PAS_9"/>
    <property type="match status" value="1"/>
</dbReference>
<evidence type="ECO:0000313" key="9">
    <source>
        <dbReference type="EMBL" id="GAA4450289.1"/>
    </source>
</evidence>
<dbReference type="SUPFAM" id="SSF55785">
    <property type="entry name" value="PYP-like sensor domain (PAS domain)"/>
    <property type="match status" value="6"/>
</dbReference>
<evidence type="ECO:0000256" key="2">
    <source>
        <dbReference type="ARBA" id="ARBA00012438"/>
    </source>
</evidence>
<evidence type="ECO:0000256" key="1">
    <source>
        <dbReference type="ARBA" id="ARBA00000085"/>
    </source>
</evidence>
<dbReference type="InterPro" id="IPR004358">
    <property type="entry name" value="Sig_transdc_His_kin-like_C"/>
</dbReference>
<dbReference type="EMBL" id="BAABEZ010000004">
    <property type="protein sequence ID" value="GAA4450289.1"/>
    <property type="molecule type" value="Genomic_DNA"/>
</dbReference>
<feature type="domain" description="PAS" evidence="7">
    <location>
        <begin position="413"/>
        <end position="483"/>
    </location>
</feature>
<reference evidence="10" key="1">
    <citation type="journal article" date="2019" name="Int. J. Syst. Evol. Microbiol.">
        <title>The Global Catalogue of Microorganisms (GCM) 10K type strain sequencing project: providing services to taxonomists for standard genome sequencing and annotation.</title>
        <authorList>
            <consortium name="The Broad Institute Genomics Platform"/>
            <consortium name="The Broad Institute Genome Sequencing Center for Infectious Disease"/>
            <person name="Wu L."/>
            <person name="Ma J."/>
        </authorList>
    </citation>
    <scope>NUCLEOTIDE SEQUENCE [LARGE SCALE GENOMIC DNA]</scope>
    <source>
        <strain evidence="10">JCM 31921</strain>
    </source>
</reference>
<evidence type="ECO:0000256" key="3">
    <source>
        <dbReference type="ARBA" id="ARBA00022553"/>
    </source>
</evidence>
<organism evidence="9 10">
    <name type="scientific">Rurimicrobium arvi</name>
    <dbReference type="NCBI Taxonomy" id="2049916"/>
    <lineage>
        <taxon>Bacteria</taxon>
        <taxon>Pseudomonadati</taxon>
        <taxon>Bacteroidota</taxon>
        <taxon>Chitinophagia</taxon>
        <taxon>Chitinophagales</taxon>
        <taxon>Chitinophagaceae</taxon>
        <taxon>Rurimicrobium</taxon>
    </lineage>
</organism>
<dbReference type="InterPro" id="IPR036890">
    <property type="entry name" value="HATPase_C_sf"/>
</dbReference>
<dbReference type="Gene3D" id="1.10.287.130">
    <property type="match status" value="1"/>
</dbReference>
<comment type="caution">
    <text evidence="9">The sequence shown here is derived from an EMBL/GenBank/DDBJ whole genome shotgun (WGS) entry which is preliminary data.</text>
</comment>
<dbReference type="SMART" id="SM00086">
    <property type="entry name" value="PAC"/>
    <property type="match status" value="5"/>
</dbReference>
<dbReference type="CDD" id="cd00130">
    <property type="entry name" value="PAS"/>
    <property type="match status" value="4"/>
</dbReference>
<dbReference type="Pfam" id="PF02518">
    <property type="entry name" value="HATPase_c"/>
    <property type="match status" value="1"/>
</dbReference>
<dbReference type="InterPro" id="IPR013656">
    <property type="entry name" value="PAS_4"/>
</dbReference>
<dbReference type="RefSeq" id="WP_344822545.1">
    <property type="nucleotide sequence ID" value="NZ_BAABEZ010000004.1"/>
</dbReference>
<comment type="catalytic activity">
    <reaction evidence="1">
        <text>ATP + protein L-histidine = ADP + protein N-phospho-L-histidine.</text>
        <dbReference type="EC" id="2.7.13.3"/>
    </reaction>
</comment>
<evidence type="ECO:0000256" key="4">
    <source>
        <dbReference type="ARBA" id="ARBA00022679"/>
    </source>
</evidence>
<dbReference type="InterPro" id="IPR000700">
    <property type="entry name" value="PAS-assoc_C"/>
</dbReference>
<dbReference type="Pfam" id="PF13188">
    <property type="entry name" value="PAS_8"/>
    <property type="match status" value="1"/>
</dbReference>
<name>A0ABP8MK58_9BACT</name>